<dbReference type="EC" id="4.2.1.17" evidence="4"/>
<proteinExistence type="inferred from homology"/>
<reference evidence="4 5" key="1">
    <citation type="submission" date="2017-12" db="EMBL/GenBank/DDBJ databases">
        <title>Taxonomic description and draft genome of Pradoshia cofamensis Gen. nov., sp. nov., a thermotolerant bacillale isolated from anterior gut of earthworm Eisenia fetida.</title>
        <authorList>
            <person name="Saha T."/>
            <person name="Chakraborty R."/>
        </authorList>
    </citation>
    <scope>NUCLEOTIDE SEQUENCE [LARGE SCALE GENOMIC DNA]</scope>
    <source>
        <strain evidence="4 5">EAG3</strain>
    </source>
</reference>
<keyword evidence="2 4" id="KW-0456">Lyase</keyword>
<dbReference type="InterPro" id="IPR014748">
    <property type="entry name" value="Enoyl-CoA_hydra_C"/>
</dbReference>
<keyword evidence="5" id="KW-1185">Reference proteome</keyword>
<dbReference type="FunFam" id="1.10.12.10:FF:000001">
    <property type="entry name" value="Probable enoyl-CoA hydratase, mitochondrial"/>
    <property type="match status" value="1"/>
</dbReference>
<dbReference type="SUPFAM" id="SSF52096">
    <property type="entry name" value="ClpP/crotonase"/>
    <property type="match status" value="1"/>
</dbReference>
<dbReference type="OrthoDB" id="9775794at2"/>
<gene>
    <name evidence="4" type="ORF">CYL18_15000</name>
</gene>
<name>A0A2S7MX99_9BACI</name>
<dbReference type="PANTHER" id="PTHR11941">
    <property type="entry name" value="ENOYL-COA HYDRATASE-RELATED"/>
    <property type="match status" value="1"/>
</dbReference>
<evidence type="ECO:0000313" key="5">
    <source>
        <dbReference type="Proteomes" id="UP000239663"/>
    </source>
</evidence>
<accession>A0A2S7MX99</accession>
<dbReference type="EMBL" id="PKOZ01000011">
    <property type="protein sequence ID" value="PQD94377.1"/>
    <property type="molecule type" value="Genomic_DNA"/>
</dbReference>
<dbReference type="GO" id="GO:0004300">
    <property type="term" value="F:enoyl-CoA hydratase activity"/>
    <property type="evidence" value="ECO:0007669"/>
    <property type="project" value="UniProtKB-EC"/>
</dbReference>
<dbReference type="PANTHER" id="PTHR11941:SF54">
    <property type="entry name" value="ENOYL-COA HYDRATASE, MITOCHONDRIAL"/>
    <property type="match status" value="1"/>
</dbReference>
<evidence type="ECO:0000256" key="3">
    <source>
        <dbReference type="RuleBase" id="RU003707"/>
    </source>
</evidence>
<evidence type="ECO:0000256" key="2">
    <source>
        <dbReference type="ARBA" id="ARBA00023239"/>
    </source>
</evidence>
<dbReference type="InterPro" id="IPR001753">
    <property type="entry name" value="Enoyl-CoA_hydra/iso"/>
</dbReference>
<dbReference type="AlphaFoldDB" id="A0A2S7MX99"/>
<dbReference type="CDD" id="cd06558">
    <property type="entry name" value="crotonase-like"/>
    <property type="match status" value="1"/>
</dbReference>
<dbReference type="InterPro" id="IPR018376">
    <property type="entry name" value="Enoyl-CoA_hyd/isom_CS"/>
</dbReference>
<dbReference type="Proteomes" id="UP000239663">
    <property type="component" value="Unassembled WGS sequence"/>
</dbReference>
<comment type="similarity">
    <text evidence="1 3">Belongs to the enoyl-CoA hydratase/isomerase family.</text>
</comment>
<dbReference type="InterPro" id="IPR029045">
    <property type="entry name" value="ClpP/crotonase-like_dom_sf"/>
</dbReference>
<dbReference type="GO" id="GO:0006635">
    <property type="term" value="P:fatty acid beta-oxidation"/>
    <property type="evidence" value="ECO:0007669"/>
    <property type="project" value="TreeGrafter"/>
</dbReference>
<dbReference type="Pfam" id="PF00378">
    <property type="entry name" value="ECH_1"/>
    <property type="match status" value="1"/>
</dbReference>
<dbReference type="FunFam" id="3.90.226.10:FF:000009">
    <property type="entry name" value="Carnitinyl-CoA dehydratase"/>
    <property type="match status" value="1"/>
</dbReference>
<dbReference type="NCBIfam" id="NF005802">
    <property type="entry name" value="PRK07657.1"/>
    <property type="match status" value="1"/>
</dbReference>
<dbReference type="Gene3D" id="3.90.226.10">
    <property type="entry name" value="2-enoyl-CoA Hydratase, Chain A, domain 1"/>
    <property type="match status" value="1"/>
</dbReference>
<evidence type="ECO:0000256" key="1">
    <source>
        <dbReference type="ARBA" id="ARBA00005254"/>
    </source>
</evidence>
<dbReference type="Gene3D" id="1.10.12.10">
    <property type="entry name" value="Lyase 2-enoyl-coa Hydratase, Chain A, domain 2"/>
    <property type="match status" value="1"/>
</dbReference>
<dbReference type="PROSITE" id="PS00166">
    <property type="entry name" value="ENOYL_COA_HYDRATASE"/>
    <property type="match status" value="1"/>
</dbReference>
<comment type="caution">
    <text evidence="4">The sequence shown here is derived from an EMBL/GenBank/DDBJ whole genome shotgun (WGS) entry which is preliminary data.</text>
</comment>
<evidence type="ECO:0000313" key="4">
    <source>
        <dbReference type="EMBL" id="PQD94377.1"/>
    </source>
</evidence>
<organism evidence="4 5">
    <name type="scientific">Pradoshia eiseniae</name>
    <dbReference type="NCBI Taxonomy" id="2064768"/>
    <lineage>
        <taxon>Bacteria</taxon>
        <taxon>Bacillati</taxon>
        <taxon>Bacillota</taxon>
        <taxon>Bacilli</taxon>
        <taxon>Bacillales</taxon>
        <taxon>Bacillaceae</taxon>
        <taxon>Pradoshia</taxon>
    </lineage>
</organism>
<sequence length="259" mass="27938">MSVLEQWSEDTGVRIIRLNRPNQANALSMSLLKELQSTLQEIKNNEEIRCIIFTGSGDRVFSAGADLKERRELPAEQVPKAVSLIKDTINLIDELQQPTIACLNGSAFGGGLELALACDLRIAVSEAKLGLTETTLGIIPGAGGTQRLPRIVGVAKAKELIFTGKRISAEEAKEIGLVNEVVPNGESMKAGLEWAGQIAANGPIAVKAAKKAITSGLDTNLAHGIEIENQCYQLTIPTEDRLEGLRAFQEKRKPVYRGI</sequence>
<protein>
    <submittedName>
        <fullName evidence="4">Enoyl-CoA hydratase</fullName>
        <ecNumber evidence="4">4.2.1.17</ecNumber>
    </submittedName>
</protein>